<dbReference type="InterPro" id="IPR001811">
    <property type="entry name" value="Chemokine_IL8-like_dom"/>
</dbReference>
<dbReference type="RefSeq" id="XP_026176014.1">
    <property type="nucleotide sequence ID" value="XM_026320229.2"/>
</dbReference>
<dbReference type="GO" id="GO:0008009">
    <property type="term" value="F:chemokine activity"/>
    <property type="evidence" value="ECO:0007669"/>
    <property type="project" value="InterPro"/>
</dbReference>
<feature type="chain" id="PRO_5031396310" evidence="2">
    <location>
        <begin position="22"/>
        <end position="99"/>
    </location>
</feature>
<keyword evidence="2" id="KW-0732">Signal</keyword>
<evidence type="ECO:0000313" key="5">
    <source>
        <dbReference type="Proteomes" id="UP000261640"/>
    </source>
</evidence>
<dbReference type="Pfam" id="PF00048">
    <property type="entry name" value="IL8"/>
    <property type="match status" value="1"/>
</dbReference>
<dbReference type="GO" id="GO:0005615">
    <property type="term" value="C:extracellular space"/>
    <property type="evidence" value="ECO:0007669"/>
    <property type="project" value="UniProtKB-KW"/>
</dbReference>
<proteinExistence type="predicted"/>
<dbReference type="Gene3D" id="2.40.50.40">
    <property type="match status" value="1"/>
</dbReference>
<organism evidence="4 5">
    <name type="scientific">Mastacembelus armatus</name>
    <name type="common">zig-zag eel</name>
    <dbReference type="NCBI Taxonomy" id="205130"/>
    <lineage>
        <taxon>Eukaryota</taxon>
        <taxon>Metazoa</taxon>
        <taxon>Chordata</taxon>
        <taxon>Craniata</taxon>
        <taxon>Vertebrata</taxon>
        <taxon>Euteleostomi</taxon>
        <taxon>Actinopterygii</taxon>
        <taxon>Neopterygii</taxon>
        <taxon>Teleostei</taxon>
        <taxon>Neoteleostei</taxon>
        <taxon>Acanthomorphata</taxon>
        <taxon>Anabantaria</taxon>
        <taxon>Synbranchiformes</taxon>
        <taxon>Mastacembelidae</taxon>
        <taxon>Mastacembelus</taxon>
    </lineage>
</organism>
<protein>
    <submittedName>
        <fullName evidence="4">C-C motif chemokine 7-like</fullName>
    </submittedName>
</protein>
<dbReference type="GO" id="GO:0006955">
    <property type="term" value="P:immune response"/>
    <property type="evidence" value="ECO:0007669"/>
    <property type="project" value="InterPro"/>
</dbReference>
<evidence type="ECO:0000313" key="4">
    <source>
        <dbReference type="Ensembl" id="ENSMAMP00000050107.1"/>
    </source>
</evidence>
<evidence type="ECO:0000256" key="2">
    <source>
        <dbReference type="SAM" id="SignalP"/>
    </source>
</evidence>
<dbReference type="SMART" id="SM00199">
    <property type="entry name" value="SCY"/>
    <property type="match status" value="1"/>
</dbReference>
<keyword evidence="5" id="KW-1185">Reference proteome</keyword>
<evidence type="ECO:0000259" key="3">
    <source>
        <dbReference type="SMART" id="SM00199"/>
    </source>
</evidence>
<keyword evidence="1" id="KW-0202">Cytokine</keyword>
<dbReference type="AlphaFoldDB" id="A0A7N9AWU1"/>
<name>A0A7N9AWU1_9TELE</name>
<reference evidence="4" key="1">
    <citation type="submission" date="2025-08" db="UniProtKB">
        <authorList>
            <consortium name="Ensembl"/>
        </authorList>
    </citation>
    <scope>IDENTIFICATION</scope>
</reference>
<evidence type="ECO:0000256" key="1">
    <source>
        <dbReference type="ARBA" id="ARBA00022514"/>
    </source>
</evidence>
<dbReference type="Ensembl" id="ENSMAMT00000054584.1">
    <property type="protein sequence ID" value="ENSMAMP00000050107.1"/>
    <property type="gene ID" value="ENSMAMG00000025929.1"/>
</dbReference>
<dbReference type="InParanoid" id="A0A7N9AWU1"/>
<feature type="domain" description="Chemokine interleukin-8-like" evidence="3">
    <location>
        <begin position="29"/>
        <end position="87"/>
    </location>
</feature>
<dbReference type="OrthoDB" id="8934837at2759"/>
<feature type="signal peptide" evidence="2">
    <location>
        <begin position="1"/>
        <end position="21"/>
    </location>
</feature>
<dbReference type="GeneTree" id="ENSGT01030000235215"/>
<sequence length="99" mass="11088">MKTLVIVVLLTVICFLHHNSASTVGSLFETGCCEGFNRTRIPKLRIKHIGKTPSHCRVNASVITTVCDKKFCIDPNWAKMKEMLIHFNKTGPSTLKCNN</sequence>
<dbReference type="FunCoup" id="A0A7N9AWU1">
    <property type="interactions" value="104"/>
</dbReference>
<dbReference type="Proteomes" id="UP000261640">
    <property type="component" value="Unplaced"/>
</dbReference>
<dbReference type="SUPFAM" id="SSF54117">
    <property type="entry name" value="Interleukin 8-like chemokines"/>
    <property type="match status" value="1"/>
</dbReference>
<accession>A0A7N9AWU1</accession>
<reference evidence="4" key="2">
    <citation type="submission" date="2025-09" db="UniProtKB">
        <authorList>
            <consortium name="Ensembl"/>
        </authorList>
    </citation>
    <scope>IDENTIFICATION</scope>
</reference>
<dbReference type="GeneID" id="113138088"/>
<dbReference type="InterPro" id="IPR036048">
    <property type="entry name" value="Interleukin_8-like_sf"/>
</dbReference>